<accession>A0ABY8W072</accession>
<dbReference type="EMBL" id="CP126981">
    <property type="protein sequence ID" value="WIM88362.1"/>
    <property type="molecule type" value="Genomic_DNA"/>
</dbReference>
<dbReference type="InterPro" id="IPR025332">
    <property type="entry name" value="DUF4238"/>
</dbReference>
<name>A0ABY8W072_9MYCO</name>
<dbReference type="Pfam" id="PF14022">
    <property type="entry name" value="DUF4238"/>
    <property type="match status" value="1"/>
</dbReference>
<evidence type="ECO:0000313" key="1">
    <source>
        <dbReference type="EMBL" id="WIM88362.1"/>
    </source>
</evidence>
<organism evidence="1 2">
    <name type="scientific">Candidatus Mycobacterium wuenschmannii</name>
    <dbReference type="NCBI Taxonomy" id="3027808"/>
    <lineage>
        <taxon>Bacteria</taxon>
        <taxon>Bacillati</taxon>
        <taxon>Actinomycetota</taxon>
        <taxon>Actinomycetes</taxon>
        <taxon>Mycobacteriales</taxon>
        <taxon>Mycobacteriaceae</taxon>
        <taxon>Mycobacterium</taxon>
    </lineage>
</organism>
<gene>
    <name evidence="1" type="ORF">PT015_02300</name>
</gene>
<evidence type="ECO:0000313" key="2">
    <source>
        <dbReference type="Proteomes" id="UP001236585"/>
    </source>
</evidence>
<keyword evidence="2" id="KW-1185">Reference proteome</keyword>
<protein>
    <submittedName>
        <fullName evidence="1">DUF4238 domain-containing protein</fullName>
    </submittedName>
</protein>
<proteinExistence type="predicted"/>
<dbReference type="Proteomes" id="UP001236585">
    <property type="component" value="Chromosome"/>
</dbReference>
<reference evidence="1 2" key="1">
    <citation type="journal article" date="2023" name="Microbiol. Resour. Announc.">
        <title>Complete Genome Sequence of Mycobacterium wuenschmanii, a novel Nontuberculous Mycobacterium Isolated from a captive population of Amazon Milk Frogs.</title>
        <authorList>
            <person name="Hicks J."/>
            <person name="Zeineldin M."/>
            <person name="Ward H."/>
            <person name="Wuenschmann A."/>
            <person name="Camp P."/>
            <person name="Farrell D."/>
            <person name="Lehman K."/>
            <person name="Thacker T."/>
            <person name="Cuthbert E."/>
        </authorList>
    </citation>
    <scope>NUCLEOTIDE SEQUENCE [LARGE SCALE GENOMIC DNA]</scope>
    <source>
        <strain evidence="1 2">Wuenschmanii</strain>
    </source>
</reference>
<dbReference type="RefSeq" id="WP_285188522.1">
    <property type="nucleotide sequence ID" value="NZ_CP126981.1"/>
</dbReference>
<sequence length="341" mass="38546">MSQQQARDTNVGKRHHYVPQMYLRRWAGPDGRVRLTKMATGAVHDQSPDEVANQPNLYTIAAPDLETDYPTRWLEKHMSRIESDAAGWLQALDGLPAGRIDNWHLTDDLAVYVALQDQRTLRKRSQDLRIEDALNRFGRAEVLSPLLPFVCRLYQIPYTPRRHGALLQQFLAQPLISEDRKARAIESAVGVWRNQAVPHFAKDRRWWLIDSASPLITCDEPVVYLGGTARPRWKQGSWITSPIMLFPVGPHRLIAMTFARENLSAPYELNASESEAVNFEIAAASDAFCFEQPTTTIASSLNLPPWPEPDPASAATFIEAVMAPSRWKAGEGPPWAIARWY</sequence>